<accession>A0A0H4A506</accession>
<dbReference type="EMBL" id="KP795714">
    <property type="protein sequence ID" value="AKN40971.1"/>
    <property type="molecule type" value="Genomic_DNA"/>
</dbReference>
<dbReference type="AlphaFoldDB" id="A0A0H4A506"/>
<feature type="region of interest" description="Disordered" evidence="1">
    <location>
        <begin position="1"/>
        <end position="37"/>
    </location>
</feature>
<sequence>MRSIAPQDWGKGLRNKQSQDDEQRPGRAFGHDGATPNARSGLLLVWRLP</sequence>
<evidence type="ECO:0000256" key="1">
    <source>
        <dbReference type="SAM" id="MobiDB-lite"/>
    </source>
</evidence>
<organism evidence="2">
    <name type="scientific">Enterovibrio norvegicus</name>
    <dbReference type="NCBI Taxonomy" id="188144"/>
    <lineage>
        <taxon>Bacteria</taxon>
        <taxon>Pseudomonadati</taxon>
        <taxon>Pseudomonadota</taxon>
        <taxon>Gammaproteobacteria</taxon>
        <taxon>Vibrionales</taxon>
        <taxon>Vibrionaceae</taxon>
        <taxon>Enterovibrio</taxon>
    </lineage>
</organism>
<evidence type="ECO:0000313" key="2">
    <source>
        <dbReference type="EMBL" id="AKN40971.1"/>
    </source>
</evidence>
<name>A0A0H4A506_9GAMM</name>
<proteinExistence type="predicted"/>
<protein>
    <submittedName>
        <fullName evidence="2">Uncharacterized protein</fullName>
    </submittedName>
</protein>
<reference evidence="2" key="1">
    <citation type="journal article" date="2015" name="MBio">
        <title>Eco-Evolutionary Dynamics of Episomes among Ecologically Cohesive Bacterial Populations.</title>
        <authorList>
            <person name="Xue H."/>
            <person name="Cordero O.X."/>
            <person name="Camas F.M."/>
            <person name="Trimble W."/>
            <person name="Meyer F."/>
            <person name="Guglielmini J."/>
            <person name="Rocha E.P."/>
            <person name="Polz M.F."/>
        </authorList>
    </citation>
    <scope>NUCLEOTIDE SEQUENCE</scope>
    <source>
        <strain evidence="2">FF_351</strain>
    </source>
</reference>